<dbReference type="Proteomes" id="UP000241158">
    <property type="component" value="Unassembled WGS sequence"/>
</dbReference>
<organism evidence="1 2">
    <name type="scientific">Phyllobacterium endophyticum</name>
    <dbReference type="NCBI Taxonomy" id="1149773"/>
    <lineage>
        <taxon>Bacteria</taxon>
        <taxon>Pseudomonadati</taxon>
        <taxon>Pseudomonadota</taxon>
        <taxon>Alphaproteobacteria</taxon>
        <taxon>Hyphomicrobiales</taxon>
        <taxon>Phyllobacteriaceae</taxon>
        <taxon>Phyllobacterium</taxon>
    </lineage>
</organism>
<dbReference type="RefSeq" id="WP_106719115.1">
    <property type="nucleotide sequence ID" value="NZ_JACHXT010000002.1"/>
</dbReference>
<dbReference type="AlphaFoldDB" id="A0A2P7ALL5"/>
<protein>
    <recommendedName>
        <fullName evidence="3">Primase C-terminal 1 domain-containing protein</fullName>
    </recommendedName>
</protein>
<proteinExistence type="predicted"/>
<reference evidence="2" key="1">
    <citation type="submission" date="2017-11" db="EMBL/GenBank/DDBJ databases">
        <authorList>
            <person name="Kuznetsova I."/>
            <person name="Sazanova A."/>
            <person name="Chirak E."/>
            <person name="Safronova V."/>
            <person name="Willems A."/>
        </authorList>
    </citation>
    <scope>NUCLEOTIDE SEQUENCE [LARGE SCALE GENOMIC DNA]</scope>
    <source>
        <strain evidence="2">PEPV15</strain>
    </source>
</reference>
<evidence type="ECO:0008006" key="3">
    <source>
        <dbReference type="Google" id="ProtNLM"/>
    </source>
</evidence>
<sequence length="536" mass="60811">MDAHLSTDASVGERYAQAMRDLFPGPSNRSLTYDLAKYDRLKAASPNEKIKLRDCGGDFDVKKAATVEFWRMHLDRKRPLGISPVMDDGNCLWGCIDDDVYGSDRRSELLKLIALAKLPLVMCESKSGGSHLYLFLSEPASAGEVYKALTAFAAKLGLKEFDLFPSNPDGITSSQVNMPYLGEERWYIDQGGLTKTLGEFLDAAEKAKVSVRAMRTAARIANASQASDADNDAVAEPQNGTMGDAEQRLELWKARFADRAPVDLRYVHANKILAAAAYDLGRWVRDCGLSEFAAHDAMRQAWLTRKAEEGGDEATFDDIWKRQYAEGFAKGSPAKVSPGATLPYFERVQYERDDKGKKVYLIQIEGKIVQATTPELTDWKKFNDCCVEYLSKRITYIRSKEIWGKYIQRGLDIEEEIPQEYITSEAELFREQLESFLVDYYRAETREAILLGKPWEDEDHFRYVFRMMDLEKHLRSLSSRFVVESRTALGKRIRALDGDDTNLRIRGKVVNVFWVPSRHFQATPTIPPHTFEPDPL</sequence>
<dbReference type="EMBL" id="PGGN01000006">
    <property type="protein sequence ID" value="PSH55109.1"/>
    <property type="molecule type" value="Genomic_DNA"/>
</dbReference>
<accession>A0A2P7ALL5</accession>
<evidence type="ECO:0000313" key="1">
    <source>
        <dbReference type="EMBL" id="PSH55109.1"/>
    </source>
</evidence>
<keyword evidence="2" id="KW-1185">Reference proteome</keyword>
<evidence type="ECO:0000313" key="2">
    <source>
        <dbReference type="Proteomes" id="UP000241158"/>
    </source>
</evidence>
<comment type="caution">
    <text evidence="1">The sequence shown here is derived from an EMBL/GenBank/DDBJ whole genome shotgun (WGS) entry which is preliminary data.</text>
</comment>
<dbReference type="OrthoDB" id="1496333at2"/>
<gene>
    <name evidence="1" type="ORF">CU100_23785</name>
</gene>
<name>A0A2P7ALL5_9HYPH</name>